<dbReference type="EMBL" id="JACSNR010000003">
    <property type="protein sequence ID" value="MBM6922927.1"/>
    <property type="molecule type" value="Genomic_DNA"/>
</dbReference>
<evidence type="ECO:0000259" key="1">
    <source>
        <dbReference type="Pfam" id="PF04993"/>
    </source>
</evidence>
<dbReference type="Proteomes" id="UP000724149">
    <property type="component" value="Unassembled WGS sequence"/>
</dbReference>
<dbReference type="InterPro" id="IPR007076">
    <property type="entry name" value="TfoX_N"/>
</dbReference>
<keyword evidence="3" id="KW-1185">Reference proteome</keyword>
<feature type="domain" description="TfoX N-terminal" evidence="1">
    <location>
        <begin position="13"/>
        <end position="73"/>
    </location>
</feature>
<organism evidence="2 3">
    <name type="scientific">Hydrogenoanaerobacterium saccharovorans</name>
    <dbReference type="NCBI Taxonomy" id="474960"/>
    <lineage>
        <taxon>Bacteria</taxon>
        <taxon>Bacillati</taxon>
        <taxon>Bacillota</taxon>
        <taxon>Clostridia</taxon>
        <taxon>Eubacteriales</taxon>
        <taxon>Oscillospiraceae</taxon>
        <taxon>Hydrogenoanaerobacterium</taxon>
    </lineage>
</organism>
<name>A0ABS2GKB7_9FIRM</name>
<dbReference type="Gene3D" id="3.30.1460.30">
    <property type="entry name" value="YgaC/TfoX-N like chaperone"/>
    <property type="match status" value="1"/>
</dbReference>
<reference evidence="2 3" key="1">
    <citation type="journal article" date="2021" name="Sci. Rep.">
        <title>The distribution of antibiotic resistance genes in chicken gut microbiota commensals.</title>
        <authorList>
            <person name="Juricova H."/>
            <person name="Matiasovicova J."/>
            <person name="Kubasova T."/>
            <person name="Cejkova D."/>
            <person name="Rychlik I."/>
        </authorList>
    </citation>
    <scope>NUCLEOTIDE SEQUENCE [LARGE SCALE GENOMIC DNA]</scope>
    <source>
        <strain evidence="2 3">An564</strain>
    </source>
</reference>
<gene>
    <name evidence="2" type="ORF">H9X81_04365</name>
</gene>
<protein>
    <submittedName>
        <fullName evidence="2">TfoX/Sxy family protein</fullName>
    </submittedName>
</protein>
<proteinExistence type="predicted"/>
<dbReference type="Pfam" id="PF04993">
    <property type="entry name" value="TfoX_N"/>
    <property type="match status" value="1"/>
</dbReference>
<comment type="caution">
    <text evidence="2">The sequence shown here is derived from an EMBL/GenBank/DDBJ whole genome shotgun (WGS) entry which is preliminary data.</text>
</comment>
<dbReference type="RefSeq" id="WP_191392045.1">
    <property type="nucleotide sequence ID" value="NZ_JACSNR010000003.1"/>
</dbReference>
<evidence type="ECO:0000313" key="3">
    <source>
        <dbReference type="Proteomes" id="UP000724149"/>
    </source>
</evidence>
<dbReference type="SUPFAM" id="SSF159894">
    <property type="entry name" value="YgaC/TfoX-N like"/>
    <property type="match status" value="1"/>
</dbReference>
<accession>A0ABS2GKB7</accession>
<evidence type="ECO:0000313" key="2">
    <source>
        <dbReference type="EMBL" id="MBM6922927.1"/>
    </source>
</evidence>
<sequence length="108" mass="12213">MASTQEYRDYILDQLTGLEGISCRAMMGEYLLYCQGKLVGGIYDNRLLVKPTASAVRLLPDAPRELPYEGAKEMLLVRDPENRELLTELIQALYEELPAPKPKRAKKA</sequence>